<dbReference type="AlphaFoldDB" id="A0A1M6ER91"/>
<dbReference type="STRING" id="758803.SAMN05421803_102376"/>
<proteinExistence type="predicted"/>
<reference evidence="2 3" key="1">
    <citation type="submission" date="2016-11" db="EMBL/GenBank/DDBJ databases">
        <authorList>
            <person name="Jaros S."/>
            <person name="Januszkiewicz K."/>
            <person name="Wedrychowicz H."/>
        </authorList>
    </citation>
    <scope>NUCLEOTIDE SEQUENCE [LARGE SCALE GENOMIC DNA]</scope>
    <source>
        <strain evidence="2 3">CGMCC 4.5723</strain>
    </source>
</reference>
<dbReference type="EMBL" id="FQZK01000002">
    <property type="protein sequence ID" value="SHI87859.1"/>
    <property type="molecule type" value="Genomic_DNA"/>
</dbReference>
<evidence type="ECO:0000313" key="3">
    <source>
        <dbReference type="Proteomes" id="UP000184452"/>
    </source>
</evidence>
<name>A0A1M6ER91_9ACTN</name>
<accession>A0A1M6ER91</accession>
<dbReference type="CDD" id="cd05403">
    <property type="entry name" value="NT_KNTase_like"/>
    <property type="match status" value="1"/>
</dbReference>
<dbReference type="SUPFAM" id="SSF81301">
    <property type="entry name" value="Nucleotidyltransferase"/>
    <property type="match status" value="1"/>
</dbReference>
<feature type="domain" description="Polymerase nucleotidyl transferase" evidence="1">
    <location>
        <begin position="22"/>
        <end position="56"/>
    </location>
</feature>
<dbReference type="OrthoDB" id="5069422at2"/>
<dbReference type="InterPro" id="IPR002934">
    <property type="entry name" value="Polymerase_NTP_transf_dom"/>
</dbReference>
<dbReference type="Pfam" id="PF01909">
    <property type="entry name" value="NTP_transf_2"/>
    <property type="match status" value="1"/>
</dbReference>
<gene>
    <name evidence="2" type="ORF">SAMN05421803_102376</name>
</gene>
<dbReference type="Proteomes" id="UP000184452">
    <property type="component" value="Unassembled WGS sequence"/>
</dbReference>
<dbReference type="InterPro" id="IPR043519">
    <property type="entry name" value="NT_sf"/>
</dbReference>
<organism evidence="2 3">
    <name type="scientific">Nocardiopsis flavescens</name>
    <dbReference type="NCBI Taxonomy" id="758803"/>
    <lineage>
        <taxon>Bacteria</taxon>
        <taxon>Bacillati</taxon>
        <taxon>Actinomycetota</taxon>
        <taxon>Actinomycetes</taxon>
        <taxon>Streptosporangiales</taxon>
        <taxon>Nocardiopsidaceae</taxon>
        <taxon>Nocardiopsis</taxon>
    </lineage>
</organism>
<evidence type="ECO:0000259" key="1">
    <source>
        <dbReference type="Pfam" id="PF01909"/>
    </source>
</evidence>
<dbReference type="Gene3D" id="3.30.460.10">
    <property type="entry name" value="Beta Polymerase, domain 2"/>
    <property type="match status" value="1"/>
</dbReference>
<dbReference type="GO" id="GO:0016779">
    <property type="term" value="F:nucleotidyltransferase activity"/>
    <property type="evidence" value="ECO:0007669"/>
    <property type="project" value="InterPro"/>
</dbReference>
<keyword evidence="2" id="KW-0808">Transferase</keyword>
<keyword evidence="3" id="KW-1185">Reference proteome</keyword>
<sequence length="256" mass="27086">MSPAERRDRVLADLLEHARADPAVTGAALTGSLADGGADPWSDIDLVVGAAGPHEAVLADLTELLTGRHAAVHHWDLPVARPGTVRVFLLPGGPEVDLTVVPEEGFGALGPQWRTLFGEGRTLPPFPDPDPDPDTLIGLSWHHALHARTCVERGRTWQAVHWIGELRARVLTLACAARGLPSSHARGAHLLPPPTLDALAATLPADTSRQALVRSLAALTDLLRAEIAAVDPALARRLAPELARAASPRPPDAPRT</sequence>
<evidence type="ECO:0000313" key="2">
    <source>
        <dbReference type="EMBL" id="SHI87859.1"/>
    </source>
</evidence>
<protein>
    <submittedName>
        <fullName evidence="2">Nucleotidyltransferase domain-containing protein</fullName>
    </submittedName>
</protein>
<dbReference type="RefSeq" id="WP_073376260.1">
    <property type="nucleotide sequence ID" value="NZ_FQZK01000002.1"/>
</dbReference>